<reference evidence="2 3" key="1">
    <citation type="submission" date="2014-09" db="EMBL/GenBank/DDBJ databases">
        <authorList>
            <person name="Martin A.A."/>
        </authorList>
    </citation>
    <scope>NUCLEOTIDE SEQUENCE</scope>
    <source>
        <strain evidence="3">ED321</strain>
        <strain evidence="2">ED321 Heterogonic</strain>
    </source>
</reference>
<dbReference type="Proteomes" id="UP000035682">
    <property type="component" value="Unplaced"/>
</dbReference>
<feature type="compositionally biased region" description="Polar residues" evidence="1">
    <location>
        <begin position="272"/>
        <end position="284"/>
    </location>
</feature>
<proteinExistence type="predicted"/>
<dbReference type="GeneID" id="36374756"/>
<keyword evidence="3" id="KW-1185">Reference proteome</keyword>
<dbReference type="RefSeq" id="XP_024501593.1">
    <property type="nucleotide sequence ID" value="XM_024647524.1"/>
</dbReference>
<dbReference type="CTD" id="36374756"/>
<feature type="region of interest" description="Disordered" evidence="1">
    <location>
        <begin position="272"/>
        <end position="302"/>
    </location>
</feature>
<evidence type="ECO:0000313" key="4">
    <source>
        <dbReference type="WBParaSite" id="SRAE_1000066400.1"/>
    </source>
</evidence>
<feature type="region of interest" description="Disordered" evidence="1">
    <location>
        <begin position="175"/>
        <end position="205"/>
    </location>
</feature>
<feature type="compositionally biased region" description="Low complexity" evidence="1">
    <location>
        <begin position="285"/>
        <end position="302"/>
    </location>
</feature>
<dbReference type="WormBase" id="SRAE_1000066400">
    <property type="protein sequence ID" value="SRP02110"/>
    <property type="gene ID" value="WBGene00257261"/>
</dbReference>
<name>A0A090KY84_STRRB</name>
<protein>
    <submittedName>
        <fullName evidence="4">SH2 domain-containing protein</fullName>
    </submittedName>
</protein>
<evidence type="ECO:0000256" key="1">
    <source>
        <dbReference type="SAM" id="MobiDB-lite"/>
    </source>
</evidence>
<gene>
    <name evidence="2 4 5" type="ORF">SRAE_1000066400</name>
</gene>
<evidence type="ECO:0000313" key="3">
    <source>
        <dbReference type="Proteomes" id="UP000035682"/>
    </source>
</evidence>
<reference evidence="4" key="2">
    <citation type="submission" date="2020-12" db="UniProtKB">
        <authorList>
            <consortium name="WormBaseParasite"/>
        </authorList>
    </citation>
    <scope>IDENTIFICATION</scope>
</reference>
<organism evidence="2">
    <name type="scientific">Strongyloides ratti</name>
    <name type="common">Parasitic roundworm</name>
    <dbReference type="NCBI Taxonomy" id="34506"/>
    <lineage>
        <taxon>Eukaryota</taxon>
        <taxon>Metazoa</taxon>
        <taxon>Ecdysozoa</taxon>
        <taxon>Nematoda</taxon>
        <taxon>Chromadorea</taxon>
        <taxon>Rhabditida</taxon>
        <taxon>Tylenchina</taxon>
        <taxon>Panagrolaimomorpha</taxon>
        <taxon>Strongyloidoidea</taxon>
        <taxon>Strongyloididae</taxon>
        <taxon>Strongyloides</taxon>
    </lineage>
</organism>
<dbReference type="EMBL" id="LN609528">
    <property type="protein sequence ID" value="CEF62391.1"/>
    <property type="molecule type" value="Genomic_DNA"/>
</dbReference>
<dbReference type="PANTHER" id="PTHR31128">
    <property type="entry name" value="PROTEIN CBR-CLEC-135-RELATED"/>
    <property type="match status" value="1"/>
</dbReference>
<dbReference type="WBParaSite" id="SRAE_1000066400.1">
    <property type="protein sequence ID" value="SRAE_1000066400.1"/>
    <property type="gene ID" value="WBGene00257261"/>
</dbReference>
<evidence type="ECO:0000313" key="2">
    <source>
        <dbReference type="EMBL" id="CEF62391.1"/>
    </source>
</evidence>
<sequence>MVSSWFQYNDKLNLKNKTDLKFIPRLVYKDKEMRSFSSSIYDIVDKKNIKMLDNETMYLGVIPKNEVLQKVGFGHFYLYHPCNMDAKNINELEDSLKLFAIIVINCNAGVHIPIVMKNEYNKQSRTIENYYALGSFVDNDNKFRTINDLINHYKRISPQQIIKDNKKFPDNCKTSGPGNNLSSINNHSSSVTNKPMVQKNQEKHIDKDKKKIVEKNITNNNCDEETDQMCMETFSDISMSLPENNDKGKELLKKLSIKNCVIKKPVPSQKCISFSKNKPGSGNVSESTSQSKSTSLKSSDPSTTLIEKFDNKKNINDKKLIRDDNFYNNYYLGELKKKDLKGIVKKPFDFAFYHREISKKNKKKKKIMYMVYKQLEGKLIHLPITRKRNPKYDGSKSSVKRFYVLKTPYDDYDYFNSFKEIVDYFYDRIEKVKELHQKSIS</sequence>
<evidence type="ECO:0000313" key="5">
    <source>
        <dbReference type="WormBase" id="SRAE_1000066400"/>
    </source>
</evidence>
<dbReference type="AlphaFoldDB" id="A0A090KY84"/>
<accession>A0A090KY84</accession>
<feature type="compositionally biased region" description="Low complexity" evidence="1">
    <location>
        <begin position="179"/>
        <end position="193"/>
    </location>
</feature>